<dbReference type="KEGG" id="pnd:Pla175_19960"/>
<evidence type="ECO:0000256" key="2">
    <source>
        <dbReference type="ARBA" id="ARBA00007871"/>
    </source>
</evidence>
<dbReference type="InterPro" id="IPR036390">
    <property type="entry name" value="WH_DNA-bd_sf"/>
</dbReference>
<evidence type="ECO:0000256" key="8">
    <source>
        <dbReference type="ARBA" id="ARBA00023125"/>
    </source>
</evidence>
<keyword evidence="6" id="KW-0678">Repressor</keyword>
<evidence type="ECO:0000256" key="1">
    <source>
        <dbReference type="ARBA" id="ARBA00004496"/>
    </source>
</evidence>
<protein>
    <recommendedName>
        <fullName evidence="4">Transcriptional regulator MntR</fullName>
    </recommendedName>
    <alternativeName>
        <fullName evidence="13">Manganese transport regulator</fullName>
    </alternativeName>
</protein>
<evidence type="ECO:0000259" key="15">
    <source>
        <dbReference type="PROSITE" id="PS50944"/>
    </source>
</evidence>
<dbReference type="InterPro" id="IPR022689">
    <property type="entry name" value="Iron_dep_repressor"/>
</dbReference>
<accession>A0A518DB16</accession>
<comment type="subunit">
    <text evidence="3">Homodimer.</text>
</comment>
<comment type="function">
    <text evidence="12">In the presence of manganese, represses expression of mntH and mntS. Up-regulates expression of mntP.</text>
</comment>
<dbReference type="SMART" id="SM00529">
    <property type="entry name" value="HTH_DTXR"/>
    <property type="match status" value="1"/>
</dbReference>
<evidence type="ECO:0000256" key="13">
    <source>
        <dbReference type="ARBA" id="ARBA00032593"/>
    </source>
</evidence>
<dbReference type="SUPFAM" id="SSF46785">
    <property type="entry name" value="Winged helix' DNA-binding domain"/>
    <property type="match status" value="1"/>
</dbReference>
<evidence type="ECO:0000313" key="16">
    <source>
        <dbReference type="EMBL" id="QDU88616.1"/>
    </source>
</evidence>
<sequence>MQVNLSGHRIVQLPMPDPSPSADAHRRTRRDHAAETAEDYVEAIDDLTQEAGVCRVVDLAKRFAVSHVTVTRTVTRLVRDGLAETEPYAPIRLTPKGKRLASAARKRHGIVLDFLRAIGVREGVALIDAEGIEHHVSAETLRRFAELTLQLRSAGNEKVSAH</sequence>
<dbReference type="EMBL" id="CP036291">
    <property type="protein sequence ID" value="QDU88616.1"/>
    <property type="molecule type" value="Genomic_DNA"/>
</dbReference>
<keyword evidence="8" id="KW-0238">DNA-binding</keyword>
<keyword evidence="11" id="KW-0464">Manganese</keyword>
<dbReference type="AlphaFoldDB" id="A0A518DB16"/>
<dbReference type="GO" id="GO:0003677">
    <property type="term" value="F:DNA binding"/>
    <property type="evidence" value="ECO:0007669"/>
    <property type="project" value="UniProtKB-KW"/>
</dbReference>
<reference evidence="16 17" key="1">
    <citation type="submission" date="2019-02" db="EMBL/GenBank/DDBJ databases">
        <title>Deep-cultivation of Planctomycetes and their phenomic and genomic characterization uncovers novel biology.</title>
        <authorList>
            <person name="Wiegand S."/>
            <person name="Jogler M."/>
            <person name="Boedeker C."/>
            <person name="Pinto D."/>
            <person name="Vollmers J."/>
            <person name="Rivas-Marin E."/>
            <person name="Kohn T."/>
            <person name="Peeters S.H."/>
            <person name="Heuer A."/>
            <person name="Rast P."/>
            <person name="Oberbeckmann S."/>
            <person name="Bunk B."/>
            <person name="Jeske O."/>
            <person name="Meyerdierks A."/>
            <person name="Storesund J.E."/>
            <person name="Kallscheuer N."/>
            <person name="Luecker S."/>
            <person name="Lage O.M."/>
            <person name="Pohl T."/>
            <person name="Merkel B.J."/>
            <person name="Hornburger P."/>
            <person name="Mueller R.-W."/>
            <person name="Bruemmer F."/>
            <person name="Labrenz M."/>
            <person name="Spormann A.M."/>
            <person name="Op den Camp H."/>
            <person name="Overmann J."/>
            <person name="Amann R."/>
            <person name="Jetten M.S.M."/>
            <person name="Mascher T."/>
            <person name="Medema M.H."/>
            <person name="Devos D.P."/>
            <person name="Kaster A.-K."/>
            <person name="Ovreas L."/>
            <person name="Rohde M."/>
            <person name="Galperin M.Y."/>
            <person name="Jogler C."/>
        </authorList>
    </citation>
    <scope>NUCLEOTIDE SEQUENCE [LARGE SCALE GENOMIC DNA]</scope>
    <source>
        <strain evidence="16 17">Pla175</strain>
    </source>
</reference>
<dbReference type="PANTHER" id="PTHR33238">
    <property type="entry name" value="IRON (METAL) DEPENDENT REPRESSOR, DTXR FAMILY"/>
    <property type="match status" value="1"/>
</dbReference>
<dbReference type="PANTHER" id="PTHR33238:SF11">
    <property type="entry name" value="TRANSCRIPTIONAL REGULATOR MNTR"/>
    <property type="match status" value="1"/>
</dbReference>
<name>A0A518DB16_9BACT</name>
<dbReference type="InterPro" id="IPR001367">
    <property type="entry name" value="Fe_dep_repressor"/>
</dbReference>
<evidence type="ECO:0000256" key="7">
    <source>
        <dbReference type="ARBA" id="ARBA00023015"/>
    </source>
</evidence>
<gene>
    <name evidence="16" type="primary">mntR</name>
    <name evidence="16" type="ORF">Pla175_19960</name>
</gene>
<dbReference type="Gene3D" id="1.10.60.10">
    <property type="entry name" value="Iron dependent repressor, metal binding and dimerisation domain"/>
    <property type="match status" value="1"/>
</dbReference>
<dbReference type="GO" id="GO:0046914">
    <property type="term" value="F:transition metal ion binding"/>
    <property type="evidence" value="ECO:0007669"/>
    <property type="project" value="InterPro"/>
</dbReference>
<evidence type="ECO:0000256" key="9">
    <source>
        <dbReference type="ARBA" id="ARBA00023159"/>
    </source>
</evidence>
<dbReference type="InterPro" id="IPR036388">
    <property type="entry name" value="WH-like_DNA-bd_sf"/>
</dbReference>
<comment type="similarity">
    <text evidence="2">Belongs to the DtxR/MntR family.</text>
</comment>
<organism evidence="16 17">
    <name type="scientific">Pirellulimonas nuda</name>
    <dbReference type="NCBI Taxonomy" id="2528009"/>
    <lineage>
        <taxon>Bacteria</taxon>
        <taxon>Pseudomonadati</taxon>
        <taxon>Planctomycetota</taxon>
        <taxon>Planctomycetia</taxon>
        <taxon>Pirellulales</taxon>
        <taxon>Lacipirellulaceae</taxon>
        <taxon>Pirellulimonas</taxon>
    </lineage>
</organism>
<evidence type="ECO:0000256" key="3">
    <source>
        <dbReference type="ARBA" id="ARBA00011738"/>
    </source>
</evidence>
<dbReference type="GO" id="GO:0003700">
    <property type="term" value="F:DNA-binding transcription factor activity"/>
    <property type="evidence" value="ECO:0007669"/>
    <property type="project" value="InterPro"/>
</dbReference>
<evidence type="ECO:0000256" key="4">
    <source>
        <dbReference type="ARBA" id="ARBA00022386"/>
    </source>
</evidence>
<dbReference type="GO" id="GO:0005737">
    <property type="term" value="C:cytoplasm"/>
    <property type="evidence" value="ECO:0007669"/>
    <property type="project" value="UniProtKB-SubCell"/>
</dbReference>
<evidence type="ECO:0000256" key="14">
    <source>
        <dbReference type="SAM" id="MobiDB-lite"/>
    </source>
</evidence>
<evidence type="ECO:0000256" key="5">
    <source>
        <dbReference type="ARBA" id="ARBA00022490"/>
    </source>
</evidence>
<evidence type="ECO:0000256" key="12">
    <source>
        <dbReference type="ARBA" id="ARBA00025185"/>
    </source>
</evidence>
<dbReference type="InterPro" id="IPR022687">
    <property type="entry name" value="HTH_DTXR"/>
</dbReference>
<evidence type="ECO:0000256" key="10">
    <source>
        <dbReference type="ARBA" id="ARBA00023163"/>
    </source>
</evidence>
<dbReference type="PROSITE" id="PS50944">
    <property type="entry name" value="HTH_DTXR"/>
    <property type="match status" value="1"/>
</dbReference>
<dbReference type="Gene3D" id="1.10.10.10">
    <property type="entry name" value="Winged helix-like DNA-binding domain superfamily/Winged helix DNA-binding domain"/>
    <property type="match status" value="1"/>
</dbReference>
<dbReference type="GO" id="GO:0046983">
    <property type="term" value="F:protein dimerization activity"/>
    <property type="evidence" value="ECO:0007669"/>
    <property type="project" value="InterPro"/>
</dbReference>
<feature type="domain" description="HTH dtxR-type" evidence="15">
    <location>
        <begin position="33"/>
        <end position="94"/>
    </location>
</feature>
<evidence type="ECO:0000313" key="17">
    <source>
        <dbReference type="Proteomes" id="UP000317429"/>
    </source>
</evidence>
<dbReference type="InterPro" id="IPR050536">
    <property type="entry name" value="DtxR_MntR_Metal-Reg"/>
</dbReference>
<dbReference type="InterPro" id="IPR036421">
    <property type="entry name" value="Fe_dep_repressor_sf"/>
</dbReference>
<keyword evidence="7" id="KW-0805">Transcription regulation</keyword>
<feature type="region of interest" description="Disordered" evidence="14">
    <location>
        <begin position="1"/>
        <end position="34"/>
    </location>
</feature>
<evidence type="ECO:0000256" key="11">
    <source>
        <dbReference type="ARBA" id="ARBA00023211"/>
    </source>
</evidence>
<keyword evidence="9" id="KW-0010">Activator</keyword>
<keyword evidence="5" id="KW-0963">Cytoplasm</keyword>
<dbReference type="NCBIfam" id="NF008273">
    <property type="entry name" value="PRK11050.1"/>
    <property type="match status" value="1"/>
</dbReference>
<keyword evidence="10" id="KW-0804">Transcription</keyword>
<dbReference type="Pfam" id="PF02742">
    <property type="entry name" value="Fe_dep_repr_C"/>
    <property type="match status" value="1"/>
</dbReference>
<dbReference type="Pfam" id="PF01325">
    <property type="entry name" value="Fe_dep_repress"/>
    <property type="match status" value="1"/>
</dbReference>
<proteinExistence type="inferred from homology"/>
<dbReference type="Proteomes" id="UP000317429">
    <property type="component" value="Chromosome"/>
</dbReference>
<keyword evidence="17" id="KW-1185">Reference proteome</keyword>
<comment type="subcellular location">
    <subcellularLocation>
        <location evidence="1">Cytoplasm</location>
    </subcellularLocation>
</comment>
<evidence type="ECO:0000256" key="6">
    <source>
        <dbReference type="ARBA" id="ARBA00022491"/>
    </source>
</evidence>